<evidence type="ECO:0000256" key="1">
    <source>
        <dbReference type="ARBA" id="ARBA00006894"/>
    </source>
</evidence>
<dbReference type="KEGG" id="tsr:106551251"/>
<dbReference type="GO" id="GO:0008009">
    <property type="term" value="F:chemokine activity"/>
    <property type="evidence" value="ECO:0007669"/>
    <property type="project" value="InterPro"/>
</dbReference>
<dbReference type="SMART" id="SM00199">
    <property type="entry name" value="SCY"/>
    <property type="match status" value="1"/>
</dbReference>
<evidence type="ECO:0000256" key="3">
    <source>
        <dbReference type="SAM" id="MobiDB-lite"/>
    </source>
</evidence>
<accession>A0A6I9YL66</accession>
<feature type="domain" description="Chemokine interleukin-8-like" evidence="5">
    <location>
        <begin position="32"/>
        <end position="88"/>
    </location>
</feature>
<feature type="compositionally biased region" description="Basic residues" evidence="3">
    <location>
        <begin position="92"/>
        <end position="105"/>
    </location>
</feature>
<proteinExistence type="inferred from homology"/>
<dbReference type="Gene3D" id="2.40.50.40">
    <property type="match status" value="1"/>
</dbReference>
<protein>
    <submittedName>
        <fullName evidence="7">Cytokine SCM-1 beta-like</fullName>
    </submittedName>
</protein>
<dbReference type="GeneID" id="106551251"/>
<comment type="similarity">
    <text evidence="1">Belongs to the intercrine gamma family.</text>
</comment>
<evidence type="ECO:0000313" key="6">
    <source>
        <dbReference type="Proteomes" id="UP000504617"/>
    </source>
</evidence>
<dbReference type="GO" id="GO:0005615">
    <property type="term" value="C:extracellular space"/>
    <property type="evidence" value="ECO:0007669"/>
    <property type="project" value="UniProtKB-KW"/>
</dbReference>
<evidence type="ECO:0000259" key="5">
    <source>
        <dbReference type="SMART" id="SM00199"/>
    </source>
</evidence>
<sequence>MKLYLAIILAISFLENFEVNIIRGTLGSQTLAHNSCVNLHTEEINIRRLESYEIHHHPKKVVILITKRGVKVCVPHDASWVNDRIRNLDQRNRKKKDFKNIRRSNNRTNRTTV</sequence>
<dbReference type="RefSeq" id="XP_013924779.1">
    <property type="nucleotide sequence ID" value="XM_014069304.1"/>
</dbReference>
<dbReference type="InterPro" id="IPR036048">
    <property type="entry name" value="Interleukin_8-like_sf"/>
</dbReference>
<dbReference type="AlphaFoldDB" id="A0A6I9YL66"/>
<gene>
    <name evidence="7" type="primary">LOC106551251</name>
</gene>
<feature type="region of interest" description="Disordered" evidence="3">
    <location>
        <begin position="92"/>
        <end position="113"/>
    </location>
</feature>
<dbReference type="GO" id="GO:0006955">
    <property type="term" value="P:immune response"/>
    <property type="evidence" value="ECO:0007669"/>
    <property type="project" value="InterPro"/>
</dbReference>
<name>A0A6I9YL66_9SAUR</name>
<keyword evidence="6" id="KW-1185">Reference proteome</keyword>
<feature type="signal peptide" evidence="4">
    <location>
        <begin position="1"/>
        <end position="16"/>
    </location>
</feature>
<evidence type="ECO:0000313" key="7">
    <source>
        <dbReference type="RefSeq" id="XP_013924779.1"/>
    </source>
</evidence>
<keyword evidence="4" id="KW-0732">Signal</keyword>
<dbReference type="InterPro" id="IPR008105">
    <property type="entry name" value="Chemokine_XCL1/XCL2"/>
</dbReference>
<evidence type="ECO:0000256" key="4">
    <source>
        <dbReference type="SAM" id="SignalP"/>
    </source>
</evidence>
<dbReference type="OrthoDB" id="9906867at2759"/>
<dbReference type="Pfam" id="PF00048">
    <property type="entry name" value="IL8"/>
    <property type="match status" value="1"/>
</dbReference>
<dbReference type="InterPro" id="IPR001811">
    <property type="entry name" value="Chemokine_IL8-like_dom"/>
</dbReference>
<dbReference type="PRINTS" id="PR01731">
    <property type="entry name" value="LYMPHOTACTIN"/>
</dbReference>
<feature type="chain" id="PRO_5026905291" evidence="4">
    <location>
        <begin position="17"/>
        <end position="113"/>
    </location>
</feature>
<reference evidence="7" key="1">
    <citation type="submission" date="2025-08" db="UniProtKB">
        <authorList>
            <consortium name="RefSeq"/>
        </authorList>
    </citation>
    <scope>IDENTIFICATION</scope>
    <source>
        <tissue evidence="7">Skeletal muscle</tissue>
    </source>
</reference>
<evidence type="ECO:0000256" key="2">
    <source>
        <dbReference type="ARBA" id="ARBA00022514"/>
    </source>
</evidence>
<dbReference type="Proteomes" id="UP000504617">
    <property type="component" value="Unplaced"/>
</dbReference>
<dbReference type="SUPFAM" id="SSF54117">
    <property type="entry name" value="Interleukin 8-like chemokines"/>
    <property type="match status" value="1"/>
</dbReference>
<organism evidence="6 7">
    <name type="scientific">Thamnophis sirtalis</name>
    <dbReference type="NCBI Taxonomy" id="35019"/>
    <lineage>
        <taxon>Eukaryota</taxon>
        <taxon>Metazoa</taxon>
        <taxon>Chordata</taxon>
        <taxon>Craniata</taxon>
        <taxon>Vertebrata</taxon>
        <taxon>Euteleostomi</taxon>
        <taxon>Lepidosauria</taxon>
        <taxon>Squamata</taxon>
        <taxon>Bifurcata</taxon>
        <taxon>Unidentata</taxon>
        <taxon>Episquamata</taxon>
        <taxon>Toxicofera</taxon>
        <taxon>Serpentes</taxon>
        <taxon>Colubroidea</taxon>
        <taxon>Colubridae</taxon>
        <taxon>Natricinae</taxon>
        <taxon>Thamnophis</taxon>
    </lineage>
</organism>
<keyword evidence="2" id="KW-0202">Cytokine</keyword>